<evidence type="ECO:0000256" key="3">
    <source>
        <dbReference type="ARBA" id="ARBA00023002"/>
    </source>
</evidence>
<dbReference type="PRINTS" id="PR00463">
    <property type="entry name" value="EP450I"/>
</dbReference>
<dbReference type="Gene3D" id="1.10.630.10">
    <property type="entry name" value="Cytochrome P450"/>
    <property type="match status" value="1"/>
</dbReference>
<keyword evidence="7" id="KW-1133">Transmembrane helix</keyword>
<dbReference type="GO" id="GO:0020037">
    <property type="term" value="F:heme binding"/>
    <property type="evidence" value="ECO:0007669"/>
    <property type="project" value="InterPro"/>
</dbReference>
<evidence type="ECO:0000256" key="1">
    <source>
        <dbReference type="ARBA" id="ARBA00010617"/>
    </source>
</evidence>
<dbReference type="GO" id="GO:0004497">
    <property type="term" value="F:monooxygenase activity"/>
    <property type="evidence" value="ECO:0007669"/>
    <property type="project" value="UniProtKB-KW"/>
</dbReference>
<dbReference type="GO" id="GO:0016705">
    <property type="term" value="F:oxidoreductase activity, acting on paired donors, with incorporation or reduction of molecular oxygen"/>
    <property type="evidence" value="ECO:0007669"/>
    <property type="project" value="InterPro"/>
</dbReference>
<keyword evidence="7" id="KW-0812">Transmembrane</keyword>
<name>A0A6A6QIL8_9PEZI</name>
<keyword evidence="2 6" id="KW-0479">Metal-binding</keyword>
<evidence type="ECO:0000256" key="4">
    <source>
        <dbReference type="ARBA" id="ARBA00023004"/>
    </source>
</evidence>
<dbReference type="CDD" id="cd11065">
    <property type="entry name" value="CYP64-like"/>
    <property type="match status" value="1"/>
</dbReference>
<dbReference type="InterPro" id="IPR050364">
    <property type="entry name" value="Cytochrome_P450_fung"/>
</dbReference>
<dbReference type="SUPFAM" id="SSF48264">
    <property type="entry name" value="Cytochrome P450"/>
    <property type="match status" value="1"/>
</dbReference>
<evidence type="ECO:0000313" key="8">
    <source>
        <dbReference type="EMBL" id="KAF2491503.1"/>
    </source>
</evidence>
<evidence type="ECO:0000256" key="5">
    <source>
        <dbReference type="ARBA" id="ARBA00023033"/>
    </source>
</evidence>
<dbReference type="GO" id="GO:0005506">
    <property type="term" value="F:iron ion binding"/>
    <property type="evidence" value="ECO:0007669"/>
    <property type="project" value="InterPro"/>
</dbReference>
<keyword evidence="9" id="KW-1185">Reference proteome</keyword>
<protein>
    <submittedName>
        <fullName evidence="8">Putative cytochrome P450</fullName>
    </submittedName>
</protein>
<feature type="binding site" description="axial binding residue" evidence="6">
    <location>
        <position position="442"/>
    </location>
    <ligand>
        <name>heme</name>
        <dbReference type="ChEBI" id="CHEBI:30413"/>
    </ligand>
    <ligandPart>
        <name>Fe</name>
        <dbReference type="ChEBI" id="CHEBI:18248"/>
    </ligandPart>
</feature>
<keyword evidence="6" id="KW-0349">Heme</keyword>
<dbReference type="Pfam" id="PF00067">
    <property type="entry name" value="p450"/>
    <property type="match status" value="1"/>
</dbReference>
<dbReference type="OrthoDB" id="1103324at2759"/>
<gene>
    <name evidence="8" type="ORF">BU16DRAFT_594485</name>
</gene>
<keyword evidence="7" id="KW-0472">Membrane</keyword>
<keyword evidence="4 6" id="KW-0408">Iron</keyword>
<keyword evidence="5" id="KW-0503">Monooxygenase</keyword>
<dbReference type="InterPro" id="IPR036396">
    <property type="entry name" value="Cyt_P450_sf"/>
</dbReference>
<feature type="transmembrane region" description="Helical" evidence="7">
    <location>
        <begin position="6"/>
        <end position="24"/>
    </location>
</feature>
<sequence>MYDINTAVLIVVFSSITYALLWSGRRTGNLPPGPPTLPIIGNLHQIAVRRTHLKFTEWARHYGGMYSLKLGSTTAIVLTDRRLVKEMLDKKSSIYSGRPVSHVGHTLITDGDHILTMNYGSLWRNYRKLVHQFFNESVVEKSYVTLVNAEATQMLRDMCVSPGSHMLHSKRFSNSIIMSLIYGIRTPNIETPHMKKLYALMENWSQVMEPGNTPPVDIFPFLRWIPERFLGNWASRARSVHKEMNALYSQYIDLVIQRRGIEGNKQSFMENVLDQKENLGLNEHQTAFLCGTVMEGGSDTSSSMIIAFINAMAKWPAVQRRAHLEIDAVVGEDRSAGWADRTHLPYVAAIVKETMRWRPVVPLAFPHVLAEDDVVDGYRIPKGSTIFLNAYGLNHDPVRFPDPDVFDPSHFEGCATLASHLATAANPRDRDHYSYGASRRICPGMHLAERNLFIGMVKILWAFDIKAARDEEGREIEIDVSSESGYSAGFLVGAVDFACEIVPRSEKRLETIMREFEEAEEKVFGRYQCPLPY</sequence>
<dbReference type="InterPro" id="IPR001128">
    <property type="entry name" value="Cyt_P450"/>
</dbReference>
<evidence type="ECO:0000256" key="6">
    <source>
        <dbReference type="PIRSR" id="PIRSR602401-1"/>
    </source>
</evidence>
<proteinExistence type="inferred from homology"/>
<comment type="similarity">
    <text evidence="1">Belongs to the cytochrome P450 family.</text>
</comment>
<reference evidence="8" key="1">
    <citation type="journal article" date="2020" name="Stud. Mycol.">
        <title>101 Dothideomycetes genomes: a test case for predicting lifestyles and emergence of pathogens.</title>
        <authorList>
            <person name="Haridas S."/>
            <person name="Albert R."/>
            <person name="Binder M."/>
            <person name="Bloem J."/>
            <person name="Labutti K."/>
            <person name="Salamov A."/>
            <person name="Andreopoulos B."/>
            <person name="Baker S."/>
            <person name="Barry K."/>
            <person name="Bills G."/>
            <person name="Bluhm B."/>
            <person name="Cannon C."/>
            <person name="Castanera R."/>
            <person name="Culley D."/>
            <person name="Daum C."/>
            <person name="Ezra D."/>
            <person name="Gonzalez J."/>
            <person name="Henrissat B."/>
            <person name="Kuo A."/>
            <person name="Liang C."/>
            <person name="Lipzen A."/>
            <person name="Lutzoni F."/>
            <person name="Magnuson J."/>
            <person name="Mondo S."/>
            <person name="Nolan M."/>
            <person name="Ohm R."/>
            <person name="Pangilinan J."/>
            <person name="Park H.-J."/>
            <person name="Ramirez L."/>
            <person name="Alfaro M."/>
            <person name="Sun H."/>
            <person name="Tritt A."/>
            <person name="Yoshinaga Y."/>
            <person name="Zwiers L.-H."/>
            <person name="Turgeon B."/>
            <person name="Goodwin S."/>
            <person name="Spatafora J."/>
            <person name="Crous P."/>
            <person name="Grigoriev I."/>
        </authorList>
    </citation>
    <scope>NUCLEOTIDE SEQUENCE</scope>
    <source>
        <strain evidence="8">CBS 269.34</strain>
    </source>
</reference>
<evidence type="ECO:0000313" key="9">
    <source>
        <dbReference type="Proteomes" id="UP000799750"/>
    </source>
</evidence>
<organism evidence="8 9">
    <name type="scientific">Lophium mytilinum</name>
    <dbReference type="NCBI Taxonomy" id="390894"/>
    <lineage>
        <taxon>Eukaryota</taxon>
        <taxon>Fungi</taxon>
        <taxon>Dikarya</taxon>
        <taxon>Ascomycota</taxon>
        <taxon>Pezizomycotina</taxon>
        <taxon>Dothideomycetes</taxon>
        <taxon>Pleosporomycetidae</taxon>
        <taxon>Mytilinidiales</taxon>
        <taxon>Mytilinidiaceae</taxon>
        <taxon>Lophium</taxon>
    </lineage>
</organism>
<comment type="cofactor">
    <cofactor evidence="6">
        <name>heme</name>
        <dbReference type="ChEBI" id="CHEBI:30413"/>
    </cofactor>
</comment>
<dbReference type="InterPro" id="IPR002401">
    <property type="entry name" value="Cyt_P450_E_grp-I"/>
</dbReference>
<dbReference type="Proteomes" id="UP000799750">
    <property type="component" value="Unassembled WGS sequence"/>
</dbReference>
<evidence type="ECO:0000256" key="7">
    <source>
        <dbReference type="SAM" id="Phobius"/>
    </source>
</evidence>
<accession>A0A6A6QIL8</accession>
<dbReference type="EMBL" id="MU004195">
    <property type="protein sequence ID" value="KAF2491503.1"/>
    <property type="molecule type" value="Genomic_DNA"/>
</dbReference>
<keyword evidence="3" id="KW-0560">Oxidoreductase</keyword>
<dbReference type="PANTHER" id="PTHR46300">
    <property type="entry name" value="P450, PUTATIVE (EUROFUNG)-RELATED-RELATED"/>
    <property type="match status" value="1"/>
</dbReference>
<dbReference type="PANTHER" id="PTHR46300:SF2">
    <property type="entry name" value="CYTOCHROME P450 MONOOXYGENASE ALNH-RELATED"/>
    <property type="match status" value="1"/>
</dbReference>
<dbReference type="AlphaFoldDB" id="A0A6A6QIL8"/>
<dbReference type="PRINTS" id="PR00385">
    <property type="entry name" value="P450"/>
</dbReference>
<evidence type="ECO:0000256" key="2">
    <source>
        <dbReference type="ARBA" id="ARBA00022723"/>
    </source>
</evidence>